<dbReference type="PANTHER" id="PTHR30469:SF33">
    <property type="entry name" value="SLR1207 PROTEIN"/>
    <property type="match status" value="1"/>
</dbReference>
<gene>
    <name evidence="5" type="ORF">ACU52_12115</name>
</gene>
<evidence type="ECO:0000256" key="2">
    <source>
        <dbReference type="SAM" id="Coils"/>
    </source>
</evidence>
<dbReference type="SUPFAM" id="SSF111369">
    <property type="entry name" value="HlyD-like secretion proteins"/>
    <property type="match status" value="1"/>
</dbReference>
<dbReference type="OrthoDB" id="9809068at2"/>
<dbReference type="InterPro" id="IPR058627">
    <property type="entry name" value="MdtA-like_C"/>
</dbReference>
<feature type="coiled-coil region" evidence="2">
    <location>
        <begin position="100"/>
        <end position="158"/>
    </location>
</feature>
<dbReference type="GO" id="GO:1990281">
    <property type="term" value="C:efflux pump complex"/>
    <property type="evidence" value="ECO:0007669"/>
    <property type="project" value="TreeGrafter"/>
</dbReference>
<dbReference type="GO" id="GO:0015562">
    <property type="term" value="F:efflux transmembrane transporter activity"/>
    <property type="evidence" value="ECO:0007669"/>
    <property type="project" value="TreeGrafter"/>
</dbReference>
<keyword evidence="6" id="KW-1185">Reference proteome</keyword>
<keyword evidence="3" id="KW-0472">Membrane</keyword>
<evidence type="ECO:0000313" key="6">
    <source>
        <dbReference type="Proteomes" id="UP000036951"/>
    </source>
</evidence>
<dbReference type="PANTHER" id="PTHR30469">
    <property type="entry name" value="MULTIDRUG RESISTANCE PROTEIN MDTA"/>
    <property type="match status" value="1"/>
</dbReference>
<dbReference type="AlphaFoldDB" id="A0A8E1UQZ8"/>
<feature type="domain" description="Multidrug resistance protein MdtA-like C-terminal permuted SH3" evidence="4">
    <location>
        <begin position="301"/>
        <end position="358"/>
    </location>
</feature>
<keyword evidence="3" id="KW-0812">Transmembrane</keyword>
<accession>A0A8E1UQZ8</accession>
<dbReference type="Gene3D" id="1.10.287.470">
    <property type="entry name" value="Helix hairpin bin"/>
    <property type="match status" value="1"/>
</dbReference>
<dbReference type="EMBL" id="LFQU01000028">
    <property type="protein sequence ID" value="KOO67717.1"/>
    <property type="molecule type" value="Genomic_DNA"/>
</dbReference>
<keyword evidence="3" id="KW-1133">Transmembrane helix</keyword>
<organism evidence="5 6">
    <name type="scientific">Xylanibacter rarus</name>
    <dbReference type="NCBI Taxonomy" id="1676614"/>
    <lineage>
        <taxon>Bacteria</taxon>
        <taxon>Pseudomonadati</taxon>
        <taxon>Bacteroidota</taxon>
        <taxon>Bacteroidia</taxon>
        <taxon>Bacteroidales</taxon>
        <taxon>Prevotellaceae</taxon>
        <taxon>Xylanibacter</taxon>
    </lineage>
</organism>
<sequence>MKKYFKFIVAALIVLIFIGTFVFLYQKSQPKPLTYGEFTPKFTDIYKTTVITGTIEPRDEVEVKPQISGIITEIYKEAGDMVKAGEVIAKVKVIPDMSQLSSAESRVRLADINLKQAEIDFQREKGLYDKQLVSADEYDKVRQTLNQAKEEKAAAIDALEVVRDGVSRSNASASSTLIRSTISGLILDIPVKVGNSVILSNTFNDGTTIASVADMGDLIFKGNIDETEVGQLVTGMEMKITIGALQNLKFNAQLEYISPKATENNGANQFEIKAAVSVPEGNKIRSGYSANAEIVLASAKNVLTVPESAIEFSGSDTFVYIVKGSGEDKTYERRKVTTGLSDGVNIQIKSGLSAKDRVRGPKKVTDDGADE</sequence>
<dbReference type="Gene3D" id="2.40.50.100">
    <property type="match status" value="1"/>
</dbReference>
<name>A0A8E1UQZ8_9BACT</name>
<dbReference type="Gene3D" id="2.40.30.170">
    <property type="match status" value="1"/>
</dbReference>
<proteinExistence type="inferred from homology"/>
<dbReference type="Proteomes" id="UP000036951">
    <property type="component" value="Unassembled WGS sequence"/>
</dbReference>
<dbReference type="InterPro" id="IPR006143">
    <property type="entry name" value="RND_pump_MFP"/>
</dbReference>
<evidence type="ECO:0000256" key="1">
    <source>
        <dbReference type="ARBA" id="ARBA00009477"/>
    </source>
</evidence>
<reference evidence="5 6" key="1">
    <citation type="submission" date="2015-06" db="EMBL/GenBank/DDBJ databases">
        <title>Prevotella sp. 109, sp. nov., a novel member of the family Prevotellaceae isolated from human faeces.</title>
        <authorList>
            <person name="Shkoporov A.N."/>
            <person name="Chaplin A.V."/>
            <person name="Kafarskaia L.I."/>
            <person name="Efimov B.A."/>
        </authorList>
    </citation>
    <scope>NUCLEOTIDE SEQUENCE [LARGE SCALE GENOMIC DNA]</scope>
    <source>
        <strain evidence="5 6">109</strain>
    </source>
</reference>
<comment type="similarity">
    <text evidence="1">Belongs to the membrane fusion protein (MFP) (TC 8.A.1) family.</text>
</comment>
<evidence type="ECO:0000313" key="5">
    <source>
        <dbReference type="EMBL" id="KOO67717.1"/>
    </source>
</evidence>
<feature type="transmembrane region" description="Helical" evidence="3">
    <location>
        <begin position="7"/>
        <end position="25"/>
    </location>
</feature>
<dbReference type="NCBIfam" id="TIGR01730">
    <property type="entry name" value="RND_mfp"/>
    <property type="match status" value="1"/>
</dbReference>
<dbReference type="RefSeq" id="WP_053398968.1">
    <property type="nucleotide sequence ID" value="NZ_DBFJNZ010000020.1"/>
</dbReference>
<evidence type="ECO:0000256" key="3">
    <source>
        <dbReference type="SAM" id="Phobius"/>
    </source>
</evidence>
<keyword evidence="2" id="KW-0175">Coiled coil</keyword>
<comment type="caution">
    <text evidence="5">The sequence shown here is derived from an EMBL/GenBank/DDBJ whole genome shotgun (WGS) entry which is preliminary data.</text>
</comment>
<dbReference type="Pfam" id="PF25967">
    <property type="entry name" value="RND-MFP_C"/>
    <property type="match status" value="1"/>
</dbReference>
<evidence type="ECO:0000259" key="4">
    <source>
        <dbReference type="Pfam" id="PF25967"/>
    </source>
</evidence>
<protein>
    <submittedName>
        <fullName evidence="5">RND transporter MFP subunit</fullName>
    </submittedName>
</protein>
<dbReference type="Gene3D" id="2.40.420.20">
    <property type="match status" value="1"/>
</dbReference>